<accession>A0A0F4YY21</accession>
<gene>
    <name evidence="1" type="ORF">T310_3421</name>
</gene>
<dbReference type="Proteomes" id="UP000053958">
    <property type="component" value="Unassembled WGS sequence"/>
</dbReference>
<organism evidence="1 2">
    <name type="scientific">Rasamsonia emersonii (strain ATCC 16479 / CBS 393.64 / IMI 116815)</name>
    <dbReference type="NCBI Taxonomy" id="1408163"/>
    <lineage>
        <taxon>Eukaryota</taxon>
        <taxon>Fungi</taxon>
        <taxon>Dikarya</taxon>
        <taxon>Ascomycota</taxon>
        <taxon>Pezizomycotina</taxon>
        <taxon>Eurotiomycetes</taxon>
        <taxon>Eurotiomycetidae</taxon>
        <taxon>Eurotiales</taxon>
        <taxon>Trichocomaceae</taxon>
        <taxon>Rasamsonia</taxon>
    </lineage>
</organism>
<proteinExistence type="predicted"/>
<sequence length="193" mass="22058">MGLVKSKYLWKGLHIDFIYFPTELSAALRRDTVHILRATAARHLRRHQSIIDLINLVSPRAVRSGTIFNRNVAENYVHELNEVDNGSTDRSIDRSIAPRTGSIRLPVLQDLSVRLTLAGQACMHDLGKYKGLPDLVTYSSCLFYWLIIAYLEECDMSSREADRREYRQPFIYLGSLSKARLGGTYLLSWILSL</sequence>
<name>A0A0F4YY21_RASE3</name>
<dbReference type="GeneID" id="25315770"/>
<evidence type="ECO:0000313" key="2">
    <source>
        <dbReference type="Proteomes" id="UP000053958"/>
    </source>
</evidence>
<evidence type="ECO:0000313" key="1">
    <source>
        <dbReference type="EMBL" id="KKA22538.1"/>
    </source>
</evidence>
<comment type="caution">
    <text evidence="1">The sequence shown here is derived from an EMBL/GenBank/DDBJ whole genome shotgun (WGS) entry which is preliminary data.</text>
</comment>
<dbReference type="EMBL" id="LASV01000137">
    <property type="protein sequence ID" value="KKA22538.1"/>
    <property type="molecule type" value="Genomic_DNA"/>
</dbReference>
<keyword evidence="2" id="KW-1185">Reference proteome</keyword>
<dbReference type="AlphaFoldDB" id="A0A0F4YY21"/>
<protein>
    <submittedName>
        <fullName evidence="1">Uncharacterized protein</fullName>
    </submittedName>
</protein>
<dbReference type="RefSeq" id="XP_013329150.1">
    <property type="nucleotide sequence ID" value="XM_013473696.1"/>
</dbReference>
<reference evidence="1 2" key="1">
    <citation type="submission" date="2015-04" db="EMBL/GenBank/DDBJ databases">
        <authorList>
            <person name="Heijne W.H."/>
            <person name="Fedorova N.D."/>
            <person name="Nierman W.C."/>
            <person name="Vollebregt A.W."/>
            <person name="Zhao Z."/>
            <person name="Wu L."/>
            <person name="Kumar M."/>
            <person name="Stam H."/>
            <person name="van den Berg M.A."/>
            <person name="Pel H.J."/>
        </authorList>
    </citation>
    <scope>NUCLEOTIDE SEQUENCE [LARGE SCALE GENOMIC DNA]</scope>
    <source>
        <strain evidence="1 2">CBS 393.64</strain>
    </source>
</reference>